<feature type="transmembrane region" description="Helical" evidence="1">
    <location>
        <begin position="12"/>
        <end position="31"/>
    </location>
</feature>
<dbReference type="RefSeq" id="WP_246177674.1">
    <property type="nucleotide sequence ID" value="NZ_BHZD01000001.1"/>
</dbReference>
<name>A0A401WBM1_STREY</name>
<keyword evidence="1" id="KW-1133">Transmembrane helix</keyword>
<reference evidence="2 3" key="1">
    <citation type="submission" date="2018-11" db="EMBL/GenBank/DDBJ databases">
        <title>Whole genome sequence of Streptomyces paromomycinus NBRC 15454(T).</title>
        <authorList>
            <person name="Komaki H."/>
            <person name="Tamura T."/>
        </authorList>
    </citation>
    <scope>NUCLEOTIDE SEQUENCE [LARGE SCALE GENOMIC DNA]</scope>
    <source>
        <strain evidence="2 3">NBRC 15454</strain>
    </source>
</reference>
<accession>A0A401WBM1</accession>
<feature type="transmembrane region" description="Helical" evidence="1">
    <location>
        <begin position="181"/>
        <end position="202"/>
    </location>
</feature>
<comment type="caution">
    <text evidence="2">The sequence shown here is derived from an EMBL/GenBank/DDBJ whole genome shotgun (WGS) entry which is preliminary data.</text>
</comment>
<sequence>MNPHAPATPPLPVLPFPAAPTSLVTALRRAARYEIRRLQGLTSTRIVLGLLCAVSVLNGILLRTDLPTAPNGEPLAVSTADLADWLQHSPTAQQVPLSALLLVFVFGSGPVAGELRYGTARTTWLTLGSRGIAYTAKLLVGATAVLSAAALSLLLQTAVGATALALTGAPQPAWTEAGGPVLRYLLVMGCWPVLGAGLAALLRSRVATVLALTLWPILAERLTGLLLAKLPGFDGIAEVLPFAAARAAMRAEPATDPFTQALVGSSLPAGAATALFVLFTLAVGALGWFAYARRSTA</sequence>
<dbReference type="Proteomes" id="UP000286746">
    <property type="component" value="Unassembled WGS sequence"/>
</dbReference>
<evidence type="ECO:0000256" key="1">
    <source>
        <dbReference type="SAM" id="Phobius"/>
    </source>
</evidence>
<proteinExistence type="predicted"/>
<feature type="transmembrane region" description="Helical" evidence="1">
    <location>
        <begin position="209"/>
        <end position="228"/>
    </location>
</feature>
<dbReference type="AlphaFoldDB" id="A0A401WBM1"/>
<evidence type="ECO:0000313" key="3">
    <source>
        <dbReference type="Proteomes" id="UP000286746"/>
    </source>
</evidence>
<feature type="transmembrane region" description="Helical" evidence="1">
    <location>
        <begin position="138"/>
        <end position="161"/>
    </location>
</feature>
<feature type="transmembrane region" description="Helical" evidence="1">
    <location>
        <begin position="43"/>
        <end position="62"/>
    </location>
</feature>
<organism evidence="2 3">
    <name type="scientific">Streptomyces paromomycinus</name>
    <name type="common">Streptomyces rimosus subsp. paromomycinus</name>
    <dbReference type="NCBI Taxonomy" id="92743"/>
    <lineage>
        <taxon>Bacteria</taxon>
        <taxon>Bacillati</taxon>
        <taxon>Actinomycetota</taxon>
        <taxon>Actinomycetes</taxon>
        <taxon>Kitasatosporales</taxon>
        <taxon>Streptomycetaceae</taxon>
        <taxon>Streptomyces</taxon>
    </lineage>
</organism>
<keyword evidence="1" id="KW-0812">Transmembrane</keyword>
<feature type="transmembrane region" description="Helical" evidence="1">
    <location>
        <begin position="269"/>
        <end position="291"/>
    </location>
</feature>
<keyword evidence="1" id="KW-0472">Membrane</keyword>
<gene>
    <name evidence="2" type="ORF">GKJPGBOP_06453</name>
</gene>
<protein>
    <submittedName>
        <fullName evidence="2">Uncharacterized protein</fullName>
    </submittedName>
</protein>
<keyword evidence="3" id="KW-1185">Reference proteome</keyword>
<evidence type="ECO:0000313" key="2">
    <source>
        <dbReference type="EMBL" id="GCD46702.1"/>
    </source>
</evidence>
<dbReference type="EMBL" id="BHZD01000001">
    <property type="protein sequence ID" value="GCD46702.1"/>
    <property type="molecule type" value="Genomic_DNA"/>
</dbReference>
<feature type="transmembrane region" description="Helical" evidence="1">
    <location>
        <begin position="95"/>
        <end position="117"/>
    </location>
</feature>